<protein>
    <submittedName>
        <fullName evidence="2">Uncharacterized protein</fullName>
    </submittedName>
</protein>
<evidence type="ECO:0000256" key="1">
    <source>
        <dbReference type="SAM" id="Phobius"/>
    </source>
</evidence>
<gene>
    <name evidence="2" type="ORF">RJT34_23925</name>
</gene>
<keyword evidence="1" id="KW-0812">Transmembrane</keyword>
<feature type="transmembrane region" description="Helical" evidence="1">
    <location>
        <begin position="51"/>
        <end position="68"/>
    </location>
</feature>
<evidence type="ECO:0000313" key="3">
    <source>
        <dbReference type="Proteomes" id="UP001359559"/>
    </source>
</evidence>
<reference evidence="2 3" key="1">
    <citation type="submission" date="2024-01" db="EMBL/GenBank/DDBJ databases">
        <title>The genomes of 5 underutilized Papilionoideae crops provide insights into root nodulation and disease resistance.</title>
        <authorList>
            <person name="Yuan L."/>
        </authorList>
    </citation>
    <scope>NUCLEOTIDE SEQUENCE [LARGE SCALE GENOMIC DNA]</scope>
    <source>
        <strain evidence="2">LY-2023</strain>
        <tissue evidence="2">Leaf</tissue>
    </source>
</reference>
<accession>A0AAN9FPR8</accession>
<dbReference type="Proteomes" id="UP001359559">
    <property type="component" value="Unassembled WGS sequence"/>
</dbReference>
<sequence length="84" mass="9577">MFYGREEARKSLLEYWDLTAKPSPKERLLPAHWPLTRSETNKVTSSGDLKTAFSFFFASAFTITSIFLPKPWFNLSSSASQSHS</sequence>
<dbReference type="AlphaFoldDB" id="A0AAN9FPR8"/>
<dbReference type="EMBL" id="JAYKXN010000006">
    <property type="protein sequence ID" value="KAK7278886.1"/>
    <property type="molecule type" value="Genomic_DNA"/>
</dbReference>
<name>A0AAN9FPR8_CLITE</name>
<keyword evidence="3" id="KW-1185">Reference proteome</keyword>
<keyword evidence="1" id="KW-1133">Transmembrane helix</keyword>
<organism evidence="2 3">
    <name type="scientific">Clitoria ternatea</name>
    <name type="common">Butterfly pea</name>
    <dbReference type="NCBI Taxonomy" id="43366"/>
    <lineage>
        <taxon>Eukaryota</taxon>
        <taxon>Viridiplantae</taxon>
        <taxon>Streptophyta</taxon>
        <taxon>Embryophyta</taxon>
        <taxon>Tracheophyta</taxon>
        <taxon>Spermatophyta</taxon>
        <taxon>Magnoliopsida</taxon>
        <taxon>eudicotyledons</taxon>
        <taxon>Gunneridae</taxon>
        <taxon>Pentapetalae</taxon>
        <taxon>rosids</taxon>
        <taxon>fabids</taxon>
        <taxon>Fabales</taxon>
        <taxon>Fabaceae</taxon>
        <taxon>Papilionoideae</taxon>
        <taxon>50 kb inversion clade</taxon>
        <taxon>NPAAA clade</taxon>
        <taxon>indigoferoid/millettioid clade</taxon>
        <taxon>Phaseoleae</taxon>
        <taxon>Clitoria</taxon>
    </lineage>
</organism>
<comment type="caution">
    <text evidence="2">The sequence shown here is derived from an EMBL/GenBank/DDBJ whole genome shotgun (WGS) entry which is preliminary data.</text>
</comment>
<keyword evidence="1" id="KW-0472">Membrane</keyword>
<proteinExistence type="predicted"/>
<evidence type="ECO:0000313" key="2">
    <source>
        <dbReference type="EMBL" id="KAK7278886.1"/>
    </source>
</evidence>